<dbReference type="GO" id="GO:0060271">
    <property type="term" value="P:cilium assembly"/>
    <property type="evidence" value="ECO:0007669"/>
    <property type="project" value="TreeGrafter"/>
</dbReference>
<dbReference type="PANTHER" id="PTHR44314">
    <property type="entry name" value="CILIA- AND FLAGELLA-ASSOCIATED PROTEIN 70"/>
    <property type="match status" value="1"/>
</dbReference>
<keyword evidence="2 3" id="KW-0802">TPR repeat</keyword>
<feature type="repeat" description="TPR" evidence="3">
    <location>
        <begin position="846"/>
        <end position="879"/>
    </location>
</feature>
<feature type="coiled-coil region" evidence="4">
    <location>
        <begin position="683"/>
        <end position="717"/>
    </location>
</feature>
<feature type="region of interest" description="Disordered" evidence="5">
    <location>
        <begin position="757"/>
        <end position="784"/>
    </location>
</feature>
<dbReference type="AlphaFoldDB" id="A0A2T7NYC4"/>
<dbReference type="Pfam" id="PF13181">
    <property type="entry name" value="TPR_8"/>
    <property type="match status" value="2"/>
</dbReference>
<dbReference type="InterPro" id="IPR011990">
    <property type="entry name" value="TPR-like_helical_dom_sf"/>
</dbReference>
<proteinExistence type="predicted"/>
<evidence type="ECO:0000256" key="5">
    <source>
        <dbReference type="SAM" id="MobiDB-lite"/>
    </source>
</evidence>
<evidence type="ECO:0000313" key="7">
    <source>
        <dbReference type="Proteomes" id="UP000245119"/>
    </source>
</evidence>
<evidence type="ECO:0000256" key="2">
    <source>
        <dbReference type="ARBA" id="ARBA00022803"/>
    </source>
</evidence>
<sequence>MAETETTPVRQPEPIIISIKQARNIRGSKGDVVTVAVKVEFCEKLLGESPKVDCTSDAPAEFNFNATLNCTFDDPLAIDEIAHRPVVLTFVEILPKEKKQKEEKTNTLGQCSVDLLFLLKGETHCKQTLTINSLPGSPFETISQEYPCPEVDIEISVNEPLLDEHQLQEGNLVTITVESLFSPPDTWQLSGPQYFYIASLPIPTTSEKEAPVLFVGGALKQGADKELPNKQKKWAAPGTATANSVYIPNSFIASDPVEDEDGDFKDSEDRHHRHSAETEKLRVVWNIERRCYMEPLAVKMFQESVAKMRFWPVEIFRLPQPSSGKGKKEDEGTVSFHGVSFLNFSPLLYPGVKRIRGAFKVLPYTDHLLNEKTNRKSGICEDACKLAMNQLYQTSISPAPKKAGKEPEKKVEAKKAGASLIKLDLASDEGQIPVNVEGQMYADAKSYIMIEVTLAKPLVPRRAPEEVARRVAELIPPRPAFPRRTDNAEKAVDDFHQQTASVAALVLEEFREMFGEEMKADGSQSSEAMEQRRQKLMYHLNSSGKYFAFKEQLKHSVIKIVREKYLRTTNFDDRQELQIIIRDELNADSWFDYGTFCLYVNDVIKAEECFNKCISLNQKHLSGLILCGIVSTFSEKNDTAETFFEAATNVDPKSILAWTIHGLFYDAISNDIGAEMAYLEANKLNVAQARALLEAEMEKEKKEKEKLKEKEQEGKAEIVLDEEGEKAGEPFTEAQEASSTAALEGKQHLVGDISKDKVQATTERRRGSVVGSNSGMKSVTPSRSENIQAKAELEIKEEAAPSPVNPVPAVSIFMQAVEWLLNVKAVHFTELALAHELLTSPEGKTYAYYIALAQLKIQTEEYEEAANNLSEALQIDHQNPNGWALMGHVRYLMGDRNAAQECYERTLSFVTDASDTHSIYLRLAFIYLHNKEFQKAKDTFLSACKRSPSCVSWLGTGIACYRLNELEEAEDALMEANVLDNKDAEVWGYLSLVCLKTGRKVEAEQSYKYAIKLNLENKDLLEEIRAEQEKAGFGNPEY</sequence>
<keyword evidence="4" id="KW-0175">Coiled coil</keyword>
<feature type="compositionally biased region" description="Basic and acidic residues" evidence="5">
    <location>
        <begin position="757"/>
        <end position="766"/>
    </location>
</feature>
<keyword evidence="7" id="KW-1185">Reference proteome</keyword>
<dbReference type="Gene3D" id="1.25.40.10">
    <property type="entry name" value="Tetratricopeptide repeat domain"/>
    <property type="match status" value="3"/>
</dbReference>
<gene>
    <name evidence="6" type="ORF">C0Q70_13823</name>
</gene>
<reference evidence="6 7" key="1">
    <citation type="submission" date="2018-04" db="EMBL/GenBank/DDBJ databases">
        <title>The genome of golden apple snail Pomacea canaliculata provides insight into stress tolerance and invasive adaptation.</title>
        <authorList>
            <person name="Liu C."/>
            <person name="Liu B."/>
            <person name="Ren Y."/>
            <person name="Zhang Y."/>
            <person name="Wang H."/>
            <person name="Li S."/>
            <person name="Jiang F."/>
            <person name="Yin L."/>
            <person name="Zhang G."/>
            <person name="Qian W."/>
            <person name="Fan W."/>
        </authorList>
    </citation>
    <scope>NUCLEOTIDE SEQUENCE [LARGE SCALE GENOMIC DNA]</scope>
    <source>
        <strain evidence="6">SZHN2017</strain>
        <tissue evidence="6">Muscle</tissue>
    </source>
</reference>
<feature type="repeat" description="TPR" evidence="3">
    <location>
        <begin position="587"/>
        <end position="620"/>
    </location>
</feature>
<evidence type="ECO:0000256" key="3">
    <source>
        <dbReference type="PROSITE-ProRule" id="PRU00339"/>
    </source>
</evidence>
<dbReference type="STRING" id="400727.A0A2T7NYC4"/>
<feature type="compositionally biased region" description="Polar residues" evidence="5">
    <location>
        <begin position="770"/>
        <end position="784"/>
    </location>
</feature>
<organism evidence="6 7">
    <name type="scientific">Pomacea canaliculata</name>
    <name type="common">Golden apple snail</name>
    <dbReference type="NCBI Taxonomy" id="400727"/>
    <lineage>
        <taxon>Eukaryota</taxon>
        <taxon>Metazoa</taxon>
        <taxon>Spiralia</taxon>
        <taxon>Lophotrochozoa</taxon>
        <taxon>Mollusca</taxon>
        <taxon>Gastropoda</taxon>
        <taxon>Caenogastropoda</taxon>
        <taxon>Architaenioglossa</taxon>
        <taxon>Ampullarioidea</taxon>
        <taxon>Ampullariidae</taxon>
        <taxon>Pomacea</taxon>
    </lineage>
</organism>
<dbReference type="Pfam" id="PF13414">
    <property type="entry name" value="TPR_11"/>
    <property type="match status" value="1"/>
</dbReference>
<evidence type="ECO:0000313" key="6">
    <source>
        <dbReference type="EMBL" id="PVD26154.1"/>
    </source>
</evidence>
<dbReference type="SMART" id="SM00028">
    <property type="entry name" value="TPR"/>
    <property type="match status" value="6"/>
</dbReference>
<evidence type="ECO:0008006" key="8">
    <source>
        <dbReference type="Google" id="ProtNLM"/>
    </source>
</evidence>
<dbReference type="OrthoDB" id="10262375at2759"/>
<keyword evidence="1" id="KW-0677">Repeat</keyword>
<dbReference type="Proteomes" id="UP000245119">
    <property type="component" value="Linkage Group LG8"/>
</dbReference>
<dbReference type="EMBL" id="PZQS01000008">
    <property type="protein sequence ID" value="PVD26154.1"/>
    <property type="molecule type" value="Genomic_DNA"/>
</dbReference>
<dbReference type="SUPFAM" id="SSF48452">
    <property type="entry name" value="TPR-like"/>
    <property type="match status" value="2"/>
</dbReference>
<comment type="caution">
    <text evidence="6">The sequence shown here is derived from an EMBL/GenBank/DDBJ whole genome shotgun (WGS) entry which is preliminary data.</text>
</comment>
<dbReference type="GO" id="GO:0070062">
    <property type="term" value="C:extracellular exosome"/>
    <property type="evidence" value="ECO:0007669"/>
    <property type="project" value="TreeGrafter"/>
</dbReference>
<dbReference type="PROSITE" id="PS50005">
    <property type="entry name" value="TPR"/>
    <property type="match status" value="2"/>
</dbReference>
<dbReference type="InterPro" id="IPR019734">
    <property type="entry name" value="TPR_rpt"/>
</dbReference>
<dbReference type="InterPro" id="IPR052628">
    <property type="entry name" value="CFAP70"/>
</dbReference>
<evidence type="ECO:0000256" key="1">
    <source>
        <dbReference type="ARBA" id="ARBA00022737"/>
    </source>
</evidence>
<accession>A0A2T7NYC4</accession>
<dbReference type="GO" id="GO:0031514">
    <property type="term" value="C:motile cilium"/>
    <property type="evidence" value="ECO:0007669"/>
    <property type="project" value="TreeGrafter"/>
</dbReference>
<dbReference type="PANTHER" id="PTHR44314:SF1">
    <property type="entry name" value="CILIA- AND FLAGELLA-ASSOCIATED PROTEIN 70"/>
    <property type="match status" value="1"/>
</dbReference>
<protein>
    <recommendedName>
        <fullName evidence="8">Cilia- and flagella-associated protein 70</fullName>
    </recommendedName>
</protein>
<name>A0A2T7NYC4_POMCA</name>
<evidence type="ECO:0000256" key="4">
    <source>
        <dbReference type="SAM" id="Coils"/>
    </source>
</evidence>
<dbReference type="GO" id="GO:0003341">
    <property type="term" value="P:cilium movement"/>
    <property type="evidence" value="ECO:0007669"/>
    <property type="project" value="TreeGrafter"/>
</dbReference>